<dbReference type="AlphaFoldDB" id="A0A1M6QWB0"/>
<reference evidence="3 4" key="1">
    <citation type="submission" date="2016-11" db="EMBL/GenBank/DDBJ databases">
        <authorList>
            <person name="Jaros S."/>
            <person name="Januszkiewicz K."/>
            <person name="Wedrychowicz H."/>
        </authorList>
    </citation>
    <scope>NUCLEOTIDE SEQUENCE [LARGE SCALE GENOMIC DNA]</scope>
    <source>
        <strain evidence="3 4">DSM 18772</strain>
    </source>
</reference>
<dbReference type="InterPro" id="IPR036278">
    <property type="entry name" value="Sialidase_sf"/>
</dbReference>
<dbReference type="Pfam" id="PF15892">
    <property type="entry name" value="BNR_4"/>
    <property type="match status" value="1"/>
</dbReference>
<feature type="chain" id="PRO_5012296870" evidence="2">
    <location>
        <begin position="27"/>
        <end position="760"/>
    </location>
</feature>
<protein>
    <submittedName>
        <fullName evidence="3">BNR repeat-containing family member</fullName>
    </submittedName>
</protein>
<evidence type="ECO:0000313" key="3">
    <source>
        <dbReference type="EMBL" id="SHK24552.1"/>
    </source>
</evidence>
<keyword evidence="2" id="KW-0732">Signal</keyword>
<dbReference type="Proteomes" id="UP000184510">
    <property type="component" value="Unassembled WGS sequence"/>
</dbReference>
<dbReference type="EMBL" id="FQYR01000007">
    <property type="protein sequence ID" value="SHK24552.1"/>
    <property type="molecule type" value="Genomic_DNA"/>
</dbReference>
<gene>
    <name evidence="3" type="ORF">SAMN02745181_3481</name>
</gene>
<dbReference type="InParanoid" id="A0A1M6QWB0"/>
<keyword evidence="4" id="KW-1185">Reference proteome</keyword>
<dbReference type="STRING" id="1123071.SAMN02745181_3481"/>
<name>A0A1M6QWB0_9BACT</name>
<proteinExistence type="predicted"/>
<accession>A0A1M6QWB0</accession>
<evidence type="ECO:0000256" key="2">
    <source>
        <dbReference type="SAM" id="SignalP"/>
    </source>
</evidence>
<evidence type="ECO:0000256" key="1">
    <source>
        <dbReference type="SAM" id="MobiDB-lite"/>
    </source>
</evidence>
<sequence>MLGAKRFNKHGWVAVFSLLIAMVAQAATPTYVDANAANTEAVGGTPSPFWTTSITSDNLWRFRDGFGFDVAGNNGIYEKDGASGGYGDAAKLVTTITGLDAGTEYGVYVNFLSASGANWSVQAGLTSDSLSVYSPSGNNVENLGLTSVAGSNRNQLRAFIGNTNADANGQIKVYIDDTGASSTNDRAWYDGVSYSDPVDTTVPGNSEPVLVEDGVWTWFNDERAVWHNSKLYIGYVKKNGRISVSQYDPATGQSHESELSSVTQVDDHNNPSLHVLTNGKLLACYARHSSDNYFYYRISNVTDPQSLSDWGAEQTHGSGSRHSYANTYMMSAEGSKLYTFTRGIGWNPNWTVSTDQGATWSTLQELVRNGGSSTRPYVRYTGNGLDAVDFIYTDGHPRNENNSIYHARIKGGNVLHSDGTVIKPLADTPLLHDATTPERGTVVYQYSSSAQSDPNQWIPGGRAWTWDIQYQKNGDPVIVFTVQVDLATGGSDWTSDRIYYYYARWNGSQWEKRFIAHAGRPLYSSEDDYAGGICIDPERPNVVYLSSNATEPFQLSSLSNVPLNANNRYEIWKGTTTDGGASFEWEPVTVDSSVDNIRPFVPRGHGLGESVLWLQGTYSSYQNYNTKVNGKFGSTQTSFNDWMLMKGYLGGDDDDDNADGISNLVEYAAFTAGIANARDLLAMDGEILQLPSMFESSSLKAVLEVSDNLLDWETLASSLYGSRFQIQRVGFGIQESNGELFVEPDLPDEKTFYRLNLSLE</sequence>
<feature type="region of interest" description="Disordered" evidence="1">
    <location>
        <begin position="247"/>
        <end position="270"/>
    </location>
</feature>
<feature type="signal peptide" evidence="2">
    <location>
        <begin position="1"/>
        <end position="26"/>
    </location>
</feature>
<feature type="compositionally biased region" description="Polar residues" evidence="1">
    <location>
        <begin position="247"/>
        <end position="264"/>
    </location>
</feature>
<organism evidence="3 4">
    <name type="scientific">Rubritalea squalenifaciens DSM 18772</name>
    <dbReference type="NCBI Taxonomy" id="1123071"/>
    <lineage>
        <taxon>Bacteria</taxon>
        <taxon>Pseudomonadati</taxon>
        <taxon>Verrucomicrobiota</taxon>
        <taxon>Verrucomicrobiia</taxon>
        <taxon>Verrucomicrobiales</taxon>
        <taxon>Rubritaleaceae</taxon>
        <taxon>Rubritalea</taxon>
    </lineage>
</organism>
<dbReference type="SUPFAM" id="SSF50939">
    <property type="entry name" value="Sialidases"/>
    <property type="match status" value="1"/>
</dbReference>
<evidence type="ECO:0000313" key="4">
    <source>
        <dbReference type="Proteomes" id="UP000184510"/>
    </source>
</evidence>